<dbReference type="OrthoDB" id="6498262at2759"/>
<comment type="caution">
    <text evidence="2">The sequence shown here is derived from an EMBL/GenBank/DDBJ whole genome shotgun (WGS) entry which is preliminary data.</text>
</comment>
<evidence type="ECO:0000259" key="1">
    <source>
        <dbReference type="PROSITE" id="PS51457"/>
    </source>
</evidence>
<evidence type="ECO:0000313" key="2">
    <source>
        <dbReference type="EMBL" id="KAH9384652.1"/>
    </source>
</evidence>
<accession>A0A9J6HBA3</accession>
<feature type="domain" description="BEN" evidence="1">
    <location>
        <begin position="23"/>
        <end position="96"/>
    </location>
</feature>
<dbReference type="VEuPathDB" id="VectorBase:HLOH_044277"/>
<dbReference type="EMBL" id="JABSTR010002862">
    <property type="protein sequence ID" value="KAH9384652.1"/>
    <property type="molecule type" value="Genomic_DNA"/>
</dbReference>
<gene>
    <name evidence="2" type="ORF">HPB48_026662</name>
</gene>
<dbReference type="InterPro" id="IPR018379">
    <property type="entry name" value="BEN_domain"/>
</dbReference>
<reference evidence="2 3" key="1">
    <citation type="journal article" date="2020" name="Cell">
        <title>Large-Scale Comparative Analyses of Tick Genomes Elucidate Their Genetic Diversity and Vector Capacities.</title>
        <authorList>
            <consortium name="Tick Genome and Microbiome Consortium (TIGMIC)"/>
            <person name="Jia N."/>
            <person name="Wang J."/>
            <person name="Shi W."/>
            <person name="Du L."/>
            <person name="Sun Y."/>
            <person name="Zhan W."/>
            <person name="Jiang J.F."/>
            <person name="Wang Q."/>
            <person name="Zhang B."/>
            <person name="Ji P."/>
            <person name="Bell-Sakyi L."/>
            <person name="Cui X.M."/>
            <person name="Yuan T.T."/>
            <person name="Jiang B.G."/>
            <person name="Yang W.F."/>
            <person name="Lam T.T."/>
            <person name="Chang Q.C."/>
            <person name="Ding S.J."/>
            <person name="Wang X.J."/>
            <person name="Zhu J.G."/>
            <person name="Ruan X.D."/>
            <person name="Zhao L."/>
            <person name="Wei J.T."/>
            <person name="Ye R.Z."/>
            <person name="Que T.C."/>
            <person name="Du C.H."/>
            <person name="Zhou Y.H."/>
            <person name="Cheng J.X."/>
            <person name="Dai P.F."/>
            <person name="Guo W.B."/>
            <person name="Han X.H."/>
            <person name="Huang E.J."/>
            <person name="Li L.F."/>
            <person name="Wei W."/>
            <person name="Gao Y.C."/>
            <person name="Liu J.Z."/>
            <person name="Shao H.Z."/>
            <person name="Wang X."/>
            <person name="Wang C.C."/>
            <person name="Yang T.C."/>
            <person name="Huo Q.B."/>
            <person name="Li W."/>
            <person name="Chen H.Y."/>
            <person name="Chen S.E."/>
            <person name="Zhou L.G."/>
            <person name="Ni X.B."/>
            <person name="Tian J.H."/>
            <person name="Sheng Y."/>
            <person name="Liu T."/>
            <person name="Pan Y.S."/>
            <person name="Xia L.Y."/>
            <person name="Li J."/>
            <person name="Zhao F."/>
            <person name="Cao W.C."/>
        </authorList>
    </citation>
    <scope>NUCLEOTIDE SEQUENCE [LARGE SCALE GENOMIC DNA]</scope>
    <source>
        <strain evidence="2">HaeL-2018</strain>
    </source>
</reference>
<dbReference type="AlphaFoldDB" id="A0A9J6HBA3"/>
<keyword evidence="3" id="KW-1185">Reference proteome</keyword>
<dbReference type="PROSITE" id="PS51457">
    <property type="entry name" value="BEN"/>
    <property type="match status" value="1"/>
</dbReference>
<evidence type="ECO:0000313" key="3">
    <source>
        <dbReference type="Proteomes" id="UP000821853"/>
    </source>
</evidence>
<organism evidence="2 3">
    <name type="scientific">Haemaphysalis longicornis</name>
    <name type="common">Bush tick</name>
    <dbReference type="NCBI Taxonomy" id="44386"/>
    <lineage>
        <taxon>Eukaryota</taxon>
        <taxon>Metazoa</taxon>
        <taxon>Ecdysozoa</taxon>
        <taxon>Arthropoda</taxon>
        <taxon>Chelicerata</taxon>
        <taxon>Arachnida</taxon>
        <taxon>Acari</taxon>
        <taxon>Parasitiformes</taxon>
        <taxon>Ixodida</taxon>
        <taxon>Ixodoidea</taxon>
        <taxon>Ixodidae</taxon>
        <taxon>Haemaphysalinae</taxon>
        <taxon>Haemaphysalis</taxon>
    </lineage>
</organism>
<name>A0A9J6HBA3_HAELO</name>
<dbReference type="Proteomes" id="UP000821853">
    <property type="component" value="Unassembled WGS sequence"/>
</dbReference>
<dbReference type="Gene3D" id="1.10.10.2590">
    <property type="entry name" value="BEN domain"/>
    <property type="match status" value="1"/>
</dbReference>
<sequence length="96" mass="9994">MLIDAVITENAESEGFLGTVDIGGGVLIEKGYLDQLVHACASGPGKFARALLRHVFTPEELKGKTLFGGKGKAQGDTPTKPGLDPVRVKAVVGECT</sequence>
<protein>
    <recommendedName>
        <fullName evidence="1">BEN domain-containing protein</fullName>
    </recommendedName>
</protein>
<dbReference type="GO" id="GO:0003677">
    <property type="term" value="F:DNA binding"/>
    <property type="evidence" value="ECO:0007669"/>
    <property type="project" value="InterPro"/>
</dbReference>
<proteinExistence type="predicted"/>